<feature type="compositionally biased region" description="Basic and acidic residues" evidence="1">
    <location>
        <begin position="1"/>
        <end position="10"/>
    </location>
</feature>
<name>A0A0D0A1Y0_9AGAM</name>
<feature type="region of interest" description="Disordered" evidence="1">
    <location>
        <begin position="1"/>
        <end position="68"/>
    </location>
</feature>
<dbReference type="EMBL" id="KN833704">
    <property type="protein sequence ID" value="KIK26063.1"/>
    <property type="molecule type" value="Genomic_DNA"/>
</dbReference>
<proteinExistence type="predicted"/>
<organism evidence="2 3">
    <name type="scientific">Pisolithus microcarpus 441</name>
    <dbReference type="NCBI Taxonomy" id="765257"/>
    <lineage>
        <taxon>Eukaryota</taxon>
        <taxon>Fungi</taxon>
        <taxon>Dikarya</taxon>
        <taxon>Basidiomycota</taxon>
        <taxon>Agaricomycotina</taxon>
        <taxon>Agaricomycetes</taxon>
        <taxon>Agaricomycetidae</taxon>
        <taxon>Boletales</taxon>
        <taxon>Sclerodermatineae</taxon>
        <taxon>Pisolithaceae</taxon>
        <taxon>Pisolithus</taxon>
    </lineage>
</organism>
<evidence type="ECO:0000313" key="3">
    <source>
        <dbReference type="Proteomes" id="UP000054018"/>
    </source>
</evidence>
<dbReference type="HOGENOM" id="CLU_2794884_0_0_1"/>
<reference evidence="2 3" key="1">
    <citation type="submission" date="2014-04" db="EMBL/GenBank/DDBJ databases">
        <authorList>
            <consortium name="DOE Joint Genome Institute"/>
            <person name="Kuo A."/>
            <person name="Kohler A."/>
            <person name="Costa M.D."/>
            <person name="Nagy L.G."/>
            <person name="Floudas D."/>
            <person name="Copeland A."/>
            <person name="Barry K.W."/>
            <person name="Cichocki N."/>
            <person name="Veneault-Fourrey C."/>
            <person name="LaButti K."/>
            <person name="Lindquist E.A."/>
            <person name="Lipzen A."/>
            <person name="Lundell T."/>
            <person name="Morin E."/>
            <person name="Murat C."/>
            <person name="Sun H."/>
            <person name="Tunlid A."/>
            <person name="Henrissat B."/>
            <person name="Grigoriev I.V."/>
            <person name="Hibbett D.S."/>
            <person name="Martin F."/>
            <person name="Nordberg H.P."/>
            <person name="Cantor M.N."/>
            <person name="Hua S.X."/>
        </authorList>
    </citation>
    <scope>NUCLEOTIDE SEQUENCE [LARGE SCALE GENOMIC DNA]</scope>
    <source>
        <strain evidence="2 3">441</strain>
    </source>
</reference>
<keyword evidence="3" id="KW-1185">Reference proteome</keyword>
<feature type="compositionally biased region" description="Basic and acidic residues" evidence="1">
    <location>
        <begin position="56"/>
        <end position="68"/>
    </location>
</feature>
<reference evidence="3" key="2">
    <citation type="submission" date="2015-01" db="EMBL/GenBank/DDBJ databases">
        <title>Evolutionary Origins and Diversification of the Mycorrhizal Mutualists.</title>
        <authorList>
            <consortium name="DOE Joint Genome Institute"/>
            <consortium name="Mycorrhizal Genomics Consortium"/>
            <person name="Kohler A."/>
            <person name="Kuo A."/>
            <person name="Nagy L.G."/>
            <person name="Floudas D."/>
            <person name="Copeland A."/>
            <person name="Barry K.W."/>
            <person name="Cichocki N."/>
            <person name="Veneault-Fourrey C."/>
            <person name="LaButti K."/>
            <person name="Lindquist E.A."/>
            <person name="Lipzen A."/>
            <person name="Lundell T."/>
            <person name="Morin E."/>
            <person name="Murat C."/>
            <person name="Riley R."/>
            <person name="Ohm R."/>
            <person name="Sun H."/>
            <person name="Tunlid A."/>
            <person name="Henrissat B."/>
            <person name="Grigoriev I.V."/>
            <person name="Hibbett D.S."/>
            <person name="Martin F."/>
        </authorList>
    </citation>
    <scope>NUCLEOTIDE SEQUENCE [LARGE SCALE GENOMIC DNA]</scope>
    <source>
        <strain evidence="3">441</strain>
    </source>
</reference>
<sequence>MHEPKDKSPTDRNGGQSRRHKEQDTQGEKINNANLNVGEVKKRHRKTSTVLTVGKKQRETHPPEHRRE</sequence>
<gene>
    <name evidence="2" type="ORF">PISMIDRAFT_676618</name>
</gene>
<dbReference type="AlphaFoldDB" id="A0A0D0A1Y0"/>
<evidence type="ECO:0000256" key="1">
    <source>
        <dbReference type="SAM" id="MobiDB-lite"/>
    </source>
</evidence>
<protein>
    <submittedName>
        <fullName evidence="2">Uncharacterized protein</fullName>
    </submittedName>
</protein>
<dbReference type="Proteomes" id="UP000054018">
    <property type="component" value="Unassembled WGS sequence"/>
</dbReference>
<accession>A0A0D0A1Y0</accession>
<evidence type="ECO:0000313" key="2">
    <source>
        <dbReference type="EMBL" id="KIK26063.1"/>
    </source>
</evidence>